<dbReference type="Gene3D" id="3.30.420.10">
    <property type="entry name" value="Ribonuclease H-like superfamily/Ribonuclease H"/>
    <property type="match status" value="1"/>
</dbReference>
<dbReference type="InterPro" id="IPR021109">
    <property type="entry name" value="Peptidase_aspartic_dom_sf"/>
</dbReference>
<name>A0A388LNN0_CHABU</name>
<evidence type="ECO:0008006" key="15">
    <source>
        <dbReference type="Google" id="ProtNLM"/>
    </source>
</evidence>
<dbReference type="PANTHER" id="PTHR37984:SF5">
    <property type="entry name" value="PROTEIN NYNRIN-LIKE"/>
    <property type="match status" value="1"/>
</dbReference>
<feature type="coiled-coil region" evidence="9">
    <location>
        <begin position="804"/>
        <end position="838"/>
    </location>
</feature>
<dbReference type="InterPro" id="IPR001584">
    <property type="entry name" value="Integrase_cat-core"/>
</dbReference>
<dbReference type="PROSITE" id="PS50878">
    <property type="entry name" value="RT_POL"/>
    <property type="match status" value="1"/>
</dbReference>
<dbReference type="FunFam" id="3.30.70.270:FF:000020">
    <property type="entry name" value="Transposon Tf2-6 polyprotein-like Protein"/>
    <property type="match status" value="1"/>
</dbReference>
<dbReference type="Pfam" id="PF17919">
    <property type="entry name" value="RT_RNaseH_2"/>
    <property type="match status" value="1"/>
</dbReference>
<keyword evidence="7" id="KW-0695">RNA-directed DNA polymerase</keyword>
<feature type="region of interest" description="Disordered" evidence="10">
    <location>
        <begin position="741"/>
        <end position="774"/>
    </location>
</feature>
<feature type="compositionally biased region" description="Acidic residues" evidence="10">
    <location>
        <begin position="512"/>
        <end position="521"/>
    </location>
</feature>
<evidence type="ECO:0000256" key="4">
    <source>
        <dbReference type="ARBA" id="ARBA00022722"/>
    </source>
</evidence>
<dbReference type="PROSITE" id="PS50994">
    <property type="entry name" value="INTEGRASE"/>
    <property type="match status" value="1"/>
</dbReference>
<dbReference type="Pfam" id="PF13975">
    <property type="entry name" value="gag-asp_proteas"/>
    <property type="match status" value="1"/>
</dbReference>
<evidence type="ECO:0000256" key="5">
    <source>
        <dbReference type="ARBA" id="ARBA00022759"/>
    </source>
</evidence>
<keyword evidence="14" id="KW-1185">Reference proteome</keyword>
<feature type="region of interest" description="Disordered" evidence="10">
    <location>
        <begin position="58"/>
        <end position="147"/>
    </location>
</feature>
<dbReference type="GO" id="GO:0003964">
    <property type="term" value="F:RNA-directed DNA polymerase activity"/>
    <property type="evidence" value="ECO:0007669"/>
    <property type="project" value="UniProtKB-KW"/>
</dbReference>
<evidence type="ECO:0000256" key="7">
    <source>
        <dbReference type="ARBA" id="ARBA00022918"/>
    </source>
</evidence>
<dbReference type="PANTHER" id="PTHR37984">
    <property type="entry name" value="PROTEIN CBG26694"/>
    <property type="match status" value="1"/>
</dbReference>
<dbReference type="GO" id="GO:0003676">
    <property type="term" value="F:nucleic acid binding"/>
    <property type="evidence" value="ECO:0007669"/>
    <property type="project" value="InterPro"/>
</dbReference>
<evidence type="ECO:0000259" key="12">
    <source>
        <dbReference type="PROSITE" id="PS50994"/>
    </source>
</evidence>
<feature type="region of interest" description="Disordered" evidence="10">
    <location>
        <begin position="297"/>
        <end position="332"/>
    </location>
</feature>
<feature type="compositionally biased region" description="Polar residues" evidence="10">
    <location>
        <begin position="741"/>
        <end position="750"/>
    </location>
</feature>
<evidence type="ECO:0000313" key="13">
    <source>
        <dbReference type="EMBL" id="GBG83823.1"/>
    </source>
</evidence>
<proteinExistence type="predicted"/>
<dbReference type="Gramene" id="GBG83823">
    <property type="protein sequence ID" value="GBG83823"/>
    <property type="gene ID" value="CBR_g37623"/>
</dbReference>
<feature type="compositionally biased region" description="Basic and acidic residues" evidence="10">
    <location>
        <begin position="366"/>
        <end position="405"/>
    </location>
</feature>
<dbReference type="InterPro" id="IPR036397">
    <property type="entry name" value="RNaseH_sf"/>
</dbReference>
<feature type="domain" description="Integrase catalytic" evidence="12">
    <location>
        <begin position="1762"/>
        <end position="1922"/>
    </location>
</feature>
<dbReference type="GO" id="GO:0004519">
    <property type="term" value="F:endonuclease activity"/>
    <property type="evidence" value="ECO:0007669"/>
    <property type="project" value="UniProtKB-KW"/>
</dbReference>
<sequence length="2238" mass="250423">MPAVLVSPDGKKVVRIARACGDDVSSTIGRSVGGLGGKDRTISRRHVALYWEENQQELKAGHGAGDRSTNSVREVQSALTCKEDDGRLSPKGCSQGIAKGQGGASNTGEKDERVEGDEDARNEGSGQEEGGGEGGRQVREGERGDWRVTFEEAAKKRRREVEGGWESREEEERCVKRVRKAGQDGEREVVVVVEGEEREEGERKRRWRIRGVVLGSNPICVVRRGRAYARPVAGSDFFGGNELGVSSLPPSIGAQSGASLARFIGGGEEFILEEGDQISLSLSHPYFLSVAEEEEQHVRVGRAEGEEEEEEKEVEKGGGASPSFLSGSLPASGLLKGTAEKTVGTRGRLAESAEICDSVIGIGTADRDQAEGSHQGARDQYARDGRQRDRGRPEVGDRRRDRDGDGFGSDRSVGHAAELARVPSTPLVEREGPIEASHPTAARPKYKDGDVMRKNGATGSGMLESPQGDRAALVKEFGIIVEGHEFDEYEKRIASLSRPWDWRIGKKKRSESDEEDSDEEEEHHGRTDTGGGRHGSTTSERIEQPHRSAFLHQPGEPTEPAGSRLRPVGSDAAPGAFGGSPSRTDDHGSPSTSVAKNRGRAGGTGGASAHSPIIGNRVRKRAKDDDEDYSPEADEEWKESSNDDDEEEDDDDKEEDEDGQDEEREDDTEDEVHHRQGRNTRRQSLAAIKPACQYGSKCFRTVTHQQRDMQVPRQYIAMSAECHVNSNVQPDTKCAAAYDWQNVSPRQPSPNRDPRHRESRAPTSPKRPVPPPLPVQQADELLLAFLDRLQKYSETTAAEQRKWEEEEAARQQEIQRQLAEAEAARQQAEADQNQARYQATMDLTRDEATYGRLLRRQHFHETEERQEPTTEEADKEGIAVLMESLLYTCNWQQRELLATRQVLIRHETTLKAVDNRITSLQAENRTLHAANSQQQTLNHQLQADVSNGLAQLSAAASTGSAAVDCSPALTAQAKRLEEPVNHLVASLGHISKFAGASTVSNQLQTLRDRVDQRPVAVAKEWKMPNFKIEKFDDYHKTDLLQWWMAFNAEADVHHTPPLRRLDALYLQLIGRAQAFMTHMAATLECTITTLHTKIMWEEFEKKWKTRFMVNNDKLASSRVEYENYAVELVPPLNQPLHVQDSSVCAAVPPSDNEPVASPAILSEDPSTWARLEYLDPLTVEDFQWLPLPSTGSLPTPHCNALMAHLREYLHAAVPPPSTDGGVAVVDLCNYLAKIDREYATKRYVDINAPLLYIRIQIGKATCSALIDCGATRNYISQDFMARVGLGPRVRRKSQPTHVTLADGHTQKSIDRCVDSVPVYFAPLASEAVSFDILDTKFDMILGISWLQSEDHPVNFHRRTVHVRDRHGELVPCTVPLPHPSIGCHVVSAGSIRQSIRRNDIEEMGICFLHALPPGDQPKTDTSDPRIIELLDSYGDVFQAPAEVIPDWPIRHGITLEDGAVPPRGCIYRMSEEELQVLRAQLDNLLAKGWIRPSCSPYGAPVLFVRKKNKDLRFDSAAPKYFSKLDLKSGYHQIEIQPRDRYKTAFKTRHGHFEWIVMPFGLTNAPATFQAAMTTEFRDLLDHSVLIYLDDILVYSRSLDEHLEHLRAVLERLRIAKYKANRDKCELARQELEYLGHYVTPQGIRLLADKLQAIQDWPDLKCTTDVRSFLGLALYYMRFVKGFQCIAAPLSRLQSPLVPIEFSDEARHAFHTLKTALLQAPVLSIYDPTLPTKVTTDASGYGIGAVLEQHDGTDWHPVEYFSQKVPPINTLDDARKNELLAFVSVLKRWRHFLLGRRRFTWATDNNPLTYYKTQDTVSSTIGRWIHGVPEDIVSDRDTRFMSAFWTALMVESDTNMKPSSARHPQTDGQTERAHRTAQMMLLTLIRPDQKDLVDRLPDIEFAYSTSVHPTIGVTPFELHHGRRKGRIFTDILLPRAADIEAACYPASTRKYRELLAKAHANMQKAQVPVTKIKADHHSPTADGLAMKVEEWEQWKPESLFASEIVEEMGVARRNAAVCGQAQKEMKGERIGQDFETKDVLEHRVHSRLEAGRGITETKRHDGKLVVPKTRTESGLRLVLLGYADLVISATKIDLREKLVAGEAVEQIIRTGHRIIVFDRIFVETAIIEAKAESAILLAIEEDRCTPWGRTRFNEALTKQLVNLAFKFLGFGNREAIWGAMLNTVVRFEPDVVLDIAHRVTDKEIRDVDNVEFGIRLTKDVVELSWCQDGNIDRRGGCRV</sequence>
<feature type="compositionally biased region" description="Pro residues" evidence="10">
    <location>
        <begin position="765"/>
        <end position="774"/>
    </location>
</feature>
<evidence type="ECO:0000256" key="9">
    <source>
        <dbReference type="SAM" id="Coils"/>
    </source>
</evidence>
<dbReference type="SUPFAM" id="SSF56672">
    <property type="entry name" value="DNA/RNA polymerases"/>
    <property type="match status" value="1"/>
</dbReference>
<dbReference type="SUPFAM" id="SSF53098">
    <property type="entry name" value="Ribonuclease H-like"/>
    <property type="match status" value="1"/>
</dbReference>
<feature type="compositionally biased region" description="Acidic residues" evidence="10">
    <location>
        <begin position="625"/>
        <end position="670"/>
    </location>
</feature>
<evidence type="ECO:0000256" key="2">
    <source>
        <dbReference type="ARBA" id="ARBA00022679"/>
    </source>
</evidence>
<dbReference type="CDD" id="cd00303">
    <property type="entry name" value="retropepsin_like"/>
    <property type="match status" value="1"/>
</dbReference>
<feature type="compositionally biased region" description="Polar residues" evidence="10">
    <location>
        <begin position="67"/>
        <end position="79"/>
    </location>
</feature>
<evidence type="ECO:0000256" key="8">
    <source>
        <dbReference type="ARBA" id="ARBA00023268"/>
    </source>
</evidence>
<keyword evidence="6" id="KW-0378">Hydrolase</keyword>
<dbReference type="SUPFAM" id="SSF50630">
    <property type="entry name" value="Acid proteases"/>
    <property type="match status" value="1"/>
</dbReference>
<dbReference type="Pfam" id="PF00078">
    <property type="entry name" value="RVT_1"/>
    <property type="match status" value="1"/>
</dbReference>
<keyword evidence="8" id="KW-0511">Multifunctional enzyme</keyword>
<feature type="domain" description="Reverse transcriptase" evidence="11">
    <location>
        <begin position="1397"/>
        <end position="1638"/>
    </location>
</feature>
<feature type="region of interest" description="Disordered" evidence="10">
    <location>
        <begin position="500"/>
        <end position="684"/>
    </location>
</feature>
<dbReference type="InterPro" id="IPR050951">
    <property type="entry name" value="Retrovirus_Pol_polyprotein"/>
</dbReference>
<evidence type="ECO:0000256" key="3">
    <source>
        <dbReference type="ARBA" id="ARBA00022695"/>
    </source>
</evidence>
<dbReference type="Gene3D" id="2.40.70.10">
    <property type="entry name" value="Acid Proteases"/>
    <property type="match status" value="1"/>
</dbReference>
<evidence type="ECO:0000259" key="11">
    <source>
        <dbReference type="PROSITE" id="PS50878"/>
    </source>
</evidence>
<keyword evidence="9" id="KW-0175">Coiled coil</keyword>
<keyword evidence="3" id="KW-0548">Nucleotidyltransferase</keyword>
<dbReference type="EMBL" id="BFEA01000453">
    <property type="protein sequence ID" value="GBG83823.1"/>
    <property type="molecule type" value="Genomic_DNA"/>
</dbReference>
<organism evidence="13 14">
    <name type="scientific">Chara braunii</name>
    <name type="common">Braun's stonewort</name>
    <dbReference type="NCBI Taxonomy" id="69332"/>
    <lineage>
        <taxon>Eukaryota</taxon>
        <taxon>Viridiplantae</taxon>
        <taxon>Streptophyta</taxon>
        <taxon>Charophyceae</taxon>
        <taxon>Charales</taxon>
        <taxon>Characeae</taxon>
        <taxon>Chara</taxon>
    </lineage>
</organism>
<dbReference type="InterPro" id="IPR012337">
    <property type="entry name" value="RNaseH-like_sf"/>
</dbReference>
<dbReference type="InterPro" id="IPR000477">
    <property type="entry name" value="RT_dom"/>
</dbReference>
<evidence type="ECO:0000313" key="14">
    <source>
        <dbReference type="Proteomes" id="UP000265515"/>
    </source>
</evidence>
<dbReference type="InterPro" id="IPR043128">
    <property type="entry name" value="Rev_trsase/Diguanyl_cyclase"/>
</dbReference>
<dbReference type="GO" id="GO:0008233">
    <property type="term" value="F:peptidase activity"/>
    <property type="evidence" value="ECO:0007669"/>
    <property type="project" value="UniProtKB-KW"/>
</dbReference>
<evidence type="ECO:0000256" key="1">
    <source>
        <dbReference type="ARBA" id="ARBA00022670"/>
    </source>
</evidence>
<keyword evidence="1" id="KW-0645">Protease</keyword>
<keyword evidence="5" id="KW-0255">Endonuclease</keyword>
<protein>
    <recommendedName>
        <fullName evidence="15">Reverse transcriptase</fullName>
    </recommendedName>
</protein>
<keyword evidence="4" id="KW-0540">Nuclease</keyword>
<gene>
    <name evidence="13" type="ORF">CBR_g37623</name>
</gene>
<evidence type="ECO:0000256" key="10">
    <source>
        <dbReference type="SAM" id="MobiDB-lite"/>
    </source>
</evidence>
<dbReference type="CDD" id="cd01647">
    <property type="entry name" value="RT_LTR"/>
    <property type="match status" value="1"/>
</dbReference>
<dbReference type="CDD" id="cd09274">
    <property type="entry name" value="RNase_HI_RT_Ty3"/>
    <property type="match status" value="1"/>
</dbReference>
<dbReference type="Gene3D" id="3.30.70.270">
    <property type="match status" value="2"/>
</dbReference>
<evidence type="ECO:0000256" key="6">
    <source>
        <dbReference type="ARBA" id="ARBA00022801"/>
    </source>
</evidence>
<dbReference type="Gene3D" id="3.10.10.10">
    <property type="entry name" value="HIV Type 1 Reverse Transcriptase, subunit A, domain 1"/>
    <property type="match status" value="2"/>
</dbReference>
<dbReference type="InterPro" id="IPR043502">
    <property type="entry name" value="DNA/RNA_pol_sf"/>
</dbReference>
<dbReference type="OrthoDB" id="688570at2759"/>
<dbReference type="FunFam" id="3.10.10.10:FF:000007">
    <property type="entry name" value="Retrovirus-related Pol polyprotein from transposon 17.6-like Protein"/>
    <property type="match status" value="1"/>
</dbReference>
<keyword evidence="2" id="KW-0808">Transferase</keyword>
<dbReference type="GO" id="GO:0015074">
    <property type="term" value="P:DNA integration"/>
    <property type="evidence" value="ECO:0007669"/>
    <property type="project" value="InterPro"/>
</dbReference>
<comment type="caution">
    <text evidence="13">The sequence shown here is derived from an EMBL/GenBank/DDBJ whole genome shotgun (WGS) entry which is preliminary data.</text>
</comment>
<dbReference type="InterPro" id="IPR041577">
    <property type="entry name" value="RT_RNaseH_2"/>
</dbReference>
<dbReference type="Proteomes" id="UP000265515">
    <property type="component" value="Unassembled WGS sequence"/>
</dbReference>
<feature type="compositionally biased region" description="Basic and acidic residues" evidence="10">
    <location>
        <begin position="136"/>
        <end position="147"/>
    </location>
</feature>
<accession>A0A388LNN0</accession>
<feature type="region of interest" description="Disordered" evidence="10">
    <location>
        <begin position="366"/>
        <end position="467"/>
    </location>
</feature>
<reference evidence="13 14" key="1">
    <citation type="journal article" date="2018" name="Cell">
        <title>The Chara Genome: Secondary Complexity and Implications for Plant Terrestrialization.</title>
        <authorList>
            <person name="Nishiyama T."/>
            <person name="Sakayama H."/>
            <person name="Vries J.D."/>
            <person name="Buschmann H."/>
            <person name="Saint-Marcoux D."/>
            <person name="Ullrich K.K."/>
            <person name="Haas F.B."/>
            <person name="Vanderstraeten L."/>
            <person name="Becker D."/>
            <person name="Lang D."/>
            <person name="Vosolsobe S."/>
            <person name="Rombauts S."/>
            <person name="Wilhelmsson P.K.I."/>
            <person name="Janitza P."/>
            <person name="Kern R."/>
            <person name="Heyl A."/>
            <person name="Rumpler F."/>
            <person name="Villalobos L.I.A.C."/>
            <person name="Clay J.M."/>
            <person name="Skokan R."/>
            <person name="Toyoda A."/>
            <person name="Suzuki Y."/>
            <person name="Kagoshima H."/>
            <person name="Schijlen E."/>
            <person name="Tajeshwar N."/>
            <person name="Catarino B."/>
            <person name="Hetherington A.J."/>
            <person name="Saltykova A."/>
            <person name="Bonnot C."/>
            <person name="Breuninger H."/>
            <person name="Symeonidi A."/>
            <person name="Radhakrishnan G.V."/>
            <person name="Van Nieuwerburgh F."/>
            <person name="Deforce D."/>
            <person name="Chang C."/>
            <person name="Karol K.G."/>
            <person name="Hedrich R."/>
            <person name="Ulvskov P."/>
            <person name="Glockner G."/>
            <person name="Delwiche C.F."/>
            <person name="Petrasek J."/>
            <person name="Van de Peer Y."/>
            <person name="Friml J."/>
            <person name="Beilby M."/>
            <person name="Dolan L."/>
            <person name="Kohara Y."/>
            <person name="Sugano S."/>
            <person name="Fujiyama A."/>
            <person name="Delaux P.-M."/>
            <person name="Quint M."/>
            <person name="TheiBen G."/>
            <person name="Hagemann M."/>
            <person name="Harholt J."/>
            <person name="Dunand C."/>
            <person name="Zachgo S."/>
            <person name="Langdale J."/>
            <person name="Maumus F."/>
            <person name="Straeten D.V.D."/>
            <person name="Gould S.B."/>
            <person name="Rensing S.A."/>
        </authorList>
    </citation>
    <scope>NUCLEOTIDE SEQUENCE [LARGE SCALE GENOMIC DNA]</scope>
    <source>
        <strain evidence="13 14">S276</strain>
    </source>
</reference>
<dbReference type="GO" id="GO:0006508">
    <property type="term" value="P:proteolysis"/>
    <property type="evidence" value="ECO:0007669"/>
    <property type="project" value="UniProtKB-KW"/>
</dbReference>